<evidence type="ECO:0000256" key="9">
    <source>
        <dbReference type="ARBA" id="ARBA00023012"/>
    </source>
</evidence>
<evidence type="ECO:0000256" key="1">
    <source>
        <dbReference type="ARBA" id="ARBA00000085"/>
    </source>
</evidence>
<evidence type="ECO:0000256" key="7">
    <source>
        <dbReference type="ARBA" id="ARBA00022777"/>
    </source>
</evidence>
<comment type="subcellular location">
    <subcellularLocation>
        <location evidence="2">Cell membrane</location>
    </subcellularLocation>
</comment>
<dbReference type="Gene3D" id="1.10.287.130">
    <property type="match status" value="1"/>
</dbReference>
<evidence type="ECO:0000313" key="14">
    <source>
        <dbReference type="EMBL" id="MBR7677276.1"/>
    </source>
</evidence>
<keyword evidence="15" id="KW-1185">Reference proteome</keyword>
<dbReference type="InterPro" id="IPR003661">
    <property type="entry name" value="HisK_dim/P_dom"/>
</dbReference>
<sequence length="387" mass="41883">MPATASDRPRPRLIRWSARLRLTLLYGTLFVLSGAALLAFTYFLVARSPASKGKKIQTYGKQSGLSDVQPDLKTHLSSIVSEQHEAELRALLTESGIALAVMTAVSVGLGWLVAGRVLRPVSLMADKARRISEQNLHERLAVTGPADELKDLGDTFDGLLARLDTAFEAQKRFVANASHELRTPLTLQRAMIEVELSAPDADAESLRAVCERVLAAGESQERLIEALLTLASSQRGLDRREAFDLAEVVGDVLLDRWQPEREARLKLDSSLSPAYTMGDSRLVERLATNLVENALRYTPEGGWIRVSTGLEADWPVLRVSNSGPKIPHEKIPVLFQPFQRLESRSGSSDGHGLGLSIVAAVATAHGAETSAVSGPEGGLSITVVFPA</sequence>
<evidence type="ECO:0000313" key="15">
    <source>
        <dbReference type="Proteomes" id="UP000675554"/>
    </source>
</evidence>
<dbReference type="PRINTS" id="PR00344">
    <property type="entry name" value="BCTRLSENSOR"/>
</dbReference>
<protein>
    <recommendedName>
        <fullName evidence="3">histidine kinase</fullName>
        <ecNumber evidence="3">2.7.13.3</ecNumber>
    </recommendedName>
</protein>
<dbReference type="InterPro" id="IPR004358">
    <property type="entry name" value="Sig_transdc_His_kin-like_C"/>
</dbReference>
<evidence type="ECO:0000256" key="8">
    <source>
        <dbReference type="ARBA" id="ARBA00022989"/>
    </source>
</evidence>
<keyword evidence="7" id="KW-0418">Kinase</keyword>
<keyword evidence="9" id="KW-0902">Two-component regulatory system</keyword>
<dbReference type="CDD" id="cd06225">
    <property type="entry name" value="HAMP"/>
    <property type="match status" value="1"/>
</dbReference>
<dbReference type="Pfam" id="PF00512">
    <property type="entry name" value="HisKA"/>
    <property type="match status" value="1"/>
</dbReference>
<evidence type="ECO:0000256" key="5">
    <source>
        <dbReference type="ARBA" id="ARBA00022679"/>
    </source>
</evidence>
<keyword evidence="6 11" id="KW-0812">Transmembrane</keyword>
<dbReference type="PANTHER" id="PTHR45436">
    <property type="entry name" value="SENSOR HISTIDINE KINASE YKOH"/>
    <property type="match status" value="1"/>
</dbReference>
<dbReference type="InterPro" id="IPR003660">
    <property type="entry name" value="HAMP_dom"/>
</dbReference>
<dbReference type="SMART" id="SM00304">
    <property type="entry name" value="HAMP"/>
    <property type="match status" value="1"/>
</dbReference>
<accession>A0A8T4IY48</accession>
<keyword evidence="4" id="KW-0597">Phosphoprotein</keyword>
<keyword evidence="5" id="KW-0808">Transferase</keyword>
<dbReference type="Pfam" id="PF02518">
    <property type="entry name" value="HATPase_c"/>
    <property type="match status" value="1"/>
</dbReference>
<evidence type="ECO:0000256" key="2">
    <source>
        <dbReference type="ARBA" id="ARBA00004236"/>
    </source>
</evidence>
<comment type="caution">
    <text evidence="14">The sequence shown here is derived from an EMBL/GenBank/DDBJ whole genome shotgun (WGS) entry which is preliminary data.</text>
</comment>
<evidence type="ECO:0000256" key="6">
    <source>
        <dbReference type="ARBA" id="ARBA00022692"/>
    </source>
</evidence>
<dbReference type="InterPro" id="IPR003594">
    <property type="entry name" value="HATPase_dom"/>
</dbReference>
<dbReference type="SUPFAM" id="SSF55874">
    <property type="entry name" value="ATPase domain of HSP90 chaperone/DNA topoisomerase II/histidine kinase"/>
    <property type="match status" value="1"/>
</dbReference>
<evidence type="ECO:0000259" key="13">
    <source>
        <dbReference type="PROSITE" id="PS50885"/>
    </source>
</evidence>
<dbReference type="EMBL" id="JAGSMN010000878">
    <property type="protein sequence ID" value="MBR7677276.1"/>
    <property type="molecule type" value="Genomic_DNA"/>
</dbReference>
<dbReference type="SMART" id="SM00388">
    <property type="entry name" value="HisKA"/>
    <property type="match status" value="1"/>
</dbReference>
<evidence type="ECO:0000259" key="12">
    <source>
        <dbReference type="PROSITE" id="PS50109"/>
    </source>
</evidence>
<dbReference type="GO" id="GO:0005886">
    <property type="term" value="C:plasma membrane"/>
    <property type="evidence" value="ECO:0007669"/>
    <property type="project" value="UniProtKB-SubCell"/>
</dbReference>
<feature type="transmembrane region" description="Helical" evidence="11">
    <location>
        <begin position="20"/>
        <end position="45"/>
    </location>
</feature>
<dbReference type="GO" id="GO:0000155">
    <property type="term" value="F:phosphorelay sensor kinase activity"/>
    <property type="evidence" value="ECO:0007669"/>
    <property type="project" value="InterPro"/>
</dbReference>
<dbReference type="InterPro" id="IPR036097">
    <property type="entry name" value="HisK_dim/P_sf"/>
</dbReference>
<dbReference type="Gene3D" id="3.30.565.10">
    <property type="entry name" value="Histidine kinase-like ATPase, C-terminal domain"/>
    <property type="match status" value="1"/>
</dbReference>
<dbReference type="Pfam" id="PF00672">
    <property type="entry name" value="HAMP"/>
    <property type="match status" value="1"/>
</dbReference>
<keyword evidence="10 11" id="KW-0472">Membrane</keyword>
<dbReference type="SUPFAM" id="SSF158472">
    <property type="entry name" value="HAMP domain-like"/>
    <property type="match status" value="1"/>
</dbReference>
<evidence type="ECO:0000256" key="11">
    <source>
        <dbReference type="SAM" id="Phobius"/>
    </source>
</evidence>
<reference evidence="14" key="1">
    <citation type="submission" date="2021-04" db="EMBL/GenBank/DDBJ databases">
        <title>Sequencing of actinobacteria type strains.</title>
        <authorList>
            <person name="Nguyen G.-S."/>
            <person name="Wentzel A."/>
        </authorList>
    </citation>
    <scope>NUCLEOTIDE SEQUENCE</scope>
    <source>
        <strain evidence="14">DSM 42095</strain>
    </source>
</reference>
<evidence type="ECO:0000256" key="3">
    <source>
        <dbReference type="ARBA" id="ARBA00012438"/>
    </source>
</evidence>
<dbReference type="CDD" id="cd00082">
    <property type="entry name" value="HisKA"/>
    <property type="match status" value="1"/>
</dbReference>
<organism evidence="14 15">
    <name type="scientific">Streptomyces daliensis</name>
    <dbReference type="NCBI Taxonomy" id="299421"/>
    <lineage>
        <taxon>Bacteria</taxon>
        <taxon>Bacillati</taxon>
        <taxon>Actinomycetota</taxon>
        <taxon>Actinomycetes</taxon>
        <taxon>Kitasatosporales</taxon>
        <taxon>Streptomycetaceae</taxon>
        <taxon>Streptomyces</taxon>
    </lineage>
</organism>
<dbReference type="InterPro" id="IPR005467">
    <property type="entry name" value="His_kinase_dom"/>
</dbReference>
<dbReference type="SMART" id="SM00387">
    <property type="entry name" value="HATPase_c"/>
    <property type="match status" value="1"/>
</dbReference>
<keyword evidence="8 11" id="KW-1133">Transmembrane helix</keyword>
<evidence type="ECO:0000256" key="4">
    <source>
        <dbReference type="ARBA" id="ARBA00022553"/>
    </source>
</evidence>
<dbReference type="PANTHER" id="PTHR45436:SF5">
    <property type="entry name" value="SENSOR HISTIDINE KINASE TRCS"/>
    <property type="match status" value="1"/>
</dbReference>
<name>A0A8T4IY48_9ACTN</name>
<feature type="transmembrane region" description="Helical" evidence="11">
    <location>
        <begin position="97"/>
        <end position="118"/>
    </location>
</feature>
<feature type="domain" description="HAMP" evidence="13">
    <location>
        <begin position="115"/>
        <end position="168"/>
    </location>
</feature>
<dbReference type="PROSITE" id="PS50109">
    <property type="entry name" value="HIS_KIN"/>
    <property type="match status" value="1"/>
</dbReference>
<dbReference type="Gene3D" id="6.10.340.10">
    <property type="match status" value="1"/>
</dbReference>
<proteinExistence type="predicted"/>
<dbReference type="PROSITE" id="PS50885">
    <property type="entry name" value="HAMP"/>
    <property type="match status" value="1"/>
</dbReference>
<dbReference type="Proteomes" id="UP000675554">
    <property type="component" value="Unassembled WGS sequence"/>
</dbReference>
<comment type="catalytic activity">
    <reaction evidence="1">
        <text>ATP + protein L-histidine = ADP + protein N-phospho-L-histidine.</text>
        <dbReference type="EC" id="2.7.13.3"/>
    </reaction>
</comment>
<dbReference type="EC" id="2.7.13.3" evidence="3"/>
<feature type="domain" description="Histidine kinase" evidence="12">
    <location>
        <begin position="176"/>
        <end position="387"/>
    </location>
</feature>
<evidence type="ECO:0000256" key="10">
    <source>
        <dbReference type="ARBA" id="ARBA00023136"/>
    </source>
</evidence>
<gene>
    <name evidence="14" type="ORF">KDA82_30645</name>
</gene>
<dbReference type="AlphaFoldDB" id="A0A8T4IY48"/>
<dbReference type="InterPro" id="IPR036890">
    <property type="entry name" value="HATPase_C_sf"/>
</dbReference>
<dbReference type="InterPro" id="IPR050428">
    <property type="entry name" value="TCS_sensor_his_kinase"/>
</dbReference>
<dbReference type="SUPFAM" id="SSF47384">
    <property type="entry name" value="Homodimeric domain of signal transducing histidine kinase"/>
    <property type="match status" value="1"/>
</dbReference>